<reference evidence="1" key="1">
    <citation type="submission" date="2018-05" db="EMBL/GenBank/DDBJ databases">
        <title>Draft genome of Mucuna pruriens seed.</title>
        <authorList>
            <person name="Nnadi N.E."/>
            <person name="Vos R."/>
            <person name="Hasami M.H."/>
            <person name="Devisetty U.K."/>
            <person name="Aguiy J.C."/>
        </authorList>
    </citation>
    <scope>NUCLEOTIDE SEQUENCE [LARGE SCALE GENOMIC DNA]</scope>
    <source>
        <strain evidence="1">JCA_2017</strain>
    </source>
</reference>
<dbReference type="EMBL" id="QJKJ01006171">
    <property type="protein sequence ID" value="RDX87625.1"/>
    <property type="molecule type" value="Genomic_DNA"/>
</dbReference>
<protein>
    <submittedName>
        <fullName evidence="1">Uncharacterized protein</fullName>
    </submittedName>
</protein>
<evidence type="ECO:0000313" key="1">
    <source>
        <dbReference type="EMBL" id="RDX87625.1"/>
    </source>
</evidence>
<gene>
    <name evidence="1" type="ORF">CR513_30882</name>
</gene>
<proteinExistence type="predicted"/>
<feature type="non-terminal residue" evidence="1">
    <location>
        <position position="1"/>
    </location>
</feature>
<dbReference type="Proteomes" id="UP000257109">
    <property type="component" value="Unassembled WGS sequence"/>
</dbReference>
<comment type="caution">
    <text evidence="1">The sequence shown here is derived from an EMBL/GenBank/DDBJ whole genome shotgun (WGS) entry which is preliminary data.</text>
</comment>
<sequence>MAVFLSETGLSLFATHTILEELPGLKKPSSKIPPFETRVWSPVRVWFAETLVRAARELWLNKQKKTMKRERQNCGFLILLVPLPPMWSLQGEIKNAIVLGFRC</sequence>
<dbReference type="AlphaFoldDB" id="A0A371GAR1"/>
<organism evidence="1 2">
    <name type="scientific">Mucuna pruriens</name>
    <name type="common">Velvet bean</name>
    <name type="synonym">Dolichos pruriens</name>
    <dbReference type="NCBI Taxonomy" id="157652"/>
    <lineage>
        <taxon>Eukaryota</taxon>
        <taxon>Viridiplantae</taxon>
        <taxon>Streptophyta</taxon>
        <taxon>Embryophyta</taxon>
        <taxon>Tracheophyta</taxon>
        <taxon>Spermatophyta</taxon>
        <taxon>Magnoliopsida</taxon>
        <taxon>eudicotyledons</taxon>
        <taxon>Gunneridae</taxon>
        <taxon>Pentapetalae</taxon>
        <taxon>rosids</taxon>
        <taxon>fabids</taxon>
        <taxon>Fabales</taxon>
        <taxon>Fabaceae</taxon>
        <taxon>Papilionoideae</taxon>
        <taxon>50 kb inversion clade</taxon>
        <taxon>NPAAA clade</taxon>
        <taxon>indigoferoid/millettioid clade</taxon>
        <taxon>Phaseoleae</taxon>
        <taxon>Mucuna</taxon>
    </lineage>
</organism>
<dbReference type="OrthoDB" id="1750881at2759"/>
<name>A0A371GAR1_MUCPR</name>
<accession>A0A371GAR1</accession>
<evidence type="ECO:0000313" key="2">
    <source>
        <dbReference type="Proteomes" id="UP000257109"/>
    </source>
</evidence>
<keyword evidence="2" id="KW-1185">Reference proteome</keyword>